<dbReference type="AlphaFoldDB" id="A0A5C3KW83"/>
<reference evidence="2 3" key="1">
    <citation type="journal article" date="2019" name="Nat. Ecol. Evol.">
        <title>Megaphylogeny resolves global patterns of mushroom evolution.</title>
        <authorList>
            <person name="Varga T."/>
            <person name="Krizsan K."/>
            <person name="Foldi C."/>
            <person name="Dima B."/>
            <person name="Sanchez-Garcia M."/>
            <person name="Sanchez-Ramirez S."/>
            <person name="Szollosi G.J."/>
            <person name="Szarkandi J.G."/>
            <person name="Papp V."/>
            <person name="Albert L."/>
            <person name="Andreopoulos W."/>
            <person name="Angelini C."/>
            <person name="Antonin V."/>
            <person name="Barry K.W."/>
            <person name="Bougher N.L."/>
            <person name="Buchanan P."/>
            <person name="Buyck B."/>
            <person name="Bense V."/>
            <person name="Catcheside P."/>
            <person name="Chovatia M."/>
            <person name="Cooper J."/>
            <person name="Damon W."/>
            <person name="Desjardin D."/>
            <person name="Finy P."/>
            <person name="Geml J."/>
            <person name="Haridas S."/>
            <person name="Hughes K."/>
            <person name="Justo A."/>
            <person name="Karasinski D."/>
            <person name="Kautmanova I."/>
            <person name="Kiss B."/>
            <person name="Kocsube S."/>
            <person name="Kotiranta H."/>
            <person name="LaButti K.M."/>
            <person name="Lechner B.E."/>
            <person name="Liimatainen K."/>
            <person name="Lipzen A."/>
            <person name="Lukacs Z."/>
            <person name="Mihaltcheva S."/>
            <person name="Morgado L.N."/>
            <person name="Niskanen T."/>
            <person name="Noordeloos M.E."/>
            <person name="Ohm R.A."/>
            <person name="Ortiz-Santana B."/>
            <person name="Ovrebo C."/>
            <person name="Racz N."/>
            <person name="Riley R."/>
            <person name="Savchenko A."/>
            <person name="Shiryaev A."/>
            <person name="Soop K."/>
            <person name="Spirin V."/>
            <person name="Szebenyi C."/>
            <person name="Tomsovsky M."/>
            <person name="Tulloss R.E."/>
            <person name="Uehling J."/>
            <person name="Grigoriev I.V."/>
            <person name="Vagvolgyi C."/>
            <person name="Papp T."/>
            <person name="Martin F.M."/>
            <person name="Miettinen O."/>
            <person name="Hibbett D.S."/>
            <person name="Nagy L.G."/>
        </authorList>
    </citation>
    <scope>NUCLEOTIDE SEQUENCE [LARGE SCALE GENOMIC DNA]</scope>
    <source>
        <strain evidence="2 3">CBS 121175</strain>
    </source>
</reference>
<name>A0A5C3KW83_COPMA</name>
<organism evidence="2 3">
    <name type="scientific">Coprinopsis marcescibilis</name>
    <name type="common">Agaric fungus</name>
    <name type="synonym">Psathyrella marcescibilis</name>
    <dbReference type="NCBI Taxonomy" id="230819"/>
    <lineage>
        <taxon>Eukaryota</taxon>
        <taxon>Fungi</taxon>
        <taxon>Dikarya</taxon>
        <taxon>Basidiomycota</taxon>
        <taxon>Agaricomycotina</taxon>
        <taxon>Agaricomycetes</taxon>
        <taxon>Agaricomycetidae</taxon>
        <taxon>Agaricales</taxon>
        <taxon>Agaricineae</taxon>
        <taxon>Psathyrellaceae</taxon>
        <taxon>Coprinopsis</taxon>
    </lineage>
</organism>
<keyword evidence="1" id="KW-0472">Membrane</keyword>
<dbReference type="EMBL" id="ML210197">
    <property type="protein sequence ID" value="TFK24674.1"/>
    <property type="molecule type" value="Genomic_DNA"/>
</dbReference>
<evidence type="ECO:0000313" key="2">
    <source>
        <dbReference type="EMBL" id="TFK24674.1"/>
    </source>
</evidence>
<accession>A0A5C3KW83</accession>
<evidence type="ECO:0000256" key="1">
    <source>
        <dbReference type="SAM" id="Phobius"/>
    </source>
</evidence>
<sequence>MAVSVSSLRRGRCNSKNSDARSLQWSPAKVIFLFIRYMTIALQVSVSVANPEHGCGAVNLGWAIGGSIVMASVEYILILRVFALYPQNKLVRYTSVLLYVILLSALAIAIALGVPSIKSGDHCIVKEVPKVMMLTVLAPLVLQTVLFTLTSWKLAKALRNGWGKVPLVVVLLRDGTWAFFIVFGDCVYNPTIIHIS</sequence>
<dbReference type="STRING" id="230819.A0A5C3KW83"/>
<evidence type="ECO:0008006" key="4">
    <source>
        <dbReference type="Google" id="ProtNLM"/>
    </source>
</evidence>
<keyword evidence="3" id="KW-1185">Reference proteome</keyword>
<protein>
    <recommendedName>
        <fullName evidence="4">G-protein coupled receptors family 3 profile domain-containing protein</fullName>
    </recommendedName>
</protein>
<dbReference type="OrthoDB" id="2637653at2759"/>
<evidence type="ECO:0000313" key="3">
    <source>
        <dbReference type="Proteomes" id="UP000307440"/>
    </source>
</evidence>
<gene>
    <name evidence="2" type="ORF">FA15DRAFT_592102</name>
</gene>
<feature type="transmembrane region" description="Helical" evidence="1">
    <location>
        <begin position="60"/>
        <end position="84"/>
    </location>
</feature>
<feature type="transmembrane region" description="Helical" evidence="1">
    <location>
        <begin position="96"/>
        <end position="117"/>
    </location>
</feature>
<feature type="transmembrane region" description="Helical" evidence="1">
    <location>
        <begin position="129"/>
        <end position="149"/>
    </location>
</feature>
<proteinExistence type="predicted"/>
<dbReference type="Proteomes" id="UP000307440">
    <property type="component" value="Unassembled WGS sequence"/>
</dbReference>
<keyword evidence="1" id="KW-1133">Transmembrane helix</keyword>
<keyword evidence="1" id="KW-0812">Transmembrane</keyword>